<dbReference type="Gene3D" id="3.10.580.10">
    <property type="entry name" value="CBS-domain"/>
    <property type="match status" value="2"/>
</dbReference>
<evidence type="ECO:0000256" key="1">
    <source>
        <dbReference type="ARBA" id="ARBA00022737"/>
    </source>
</evidence>
<dbReference type="PANTHER" id="PTHR13780:SF155">
    <property type="entry name" value="CBS DOMAIN-CONTAINING PROTEIN"/>
    <property type="match status" value="1"/>
</dbReference>
<keyword evidence="1" id="KW-0677">Repeat</keyword>
<feature type="domain" description="CBS" evidence="5">
    <location>
        <begin position="154"/>
        <end position="215"/>
    </location>
</feature>
<keyword evidence="7" id="KW-1185">Reference proteome</keyword>
<reference evidence="6" key="1">
    <citation type="submission" date="2020-01" db="EMBL/GenBank/DDBJ databases">
        <title>Development of genomics and gene disruption for Polysphondylium violaceum indicates a role for the polyketide synthase stlB in stalk morphogenesis.</title>
        <authorList>
            <person name="Narita B."/>
            <person name="Kawabe Y."/>
            <person name="Kin K."/>
            <person name="Saito T."/>
            <person name="Gibbs R."/>
            <person name="Kuspa A."/>
            <person name="Muzny D."/>
            <person name="Queller D."/>
            <person name="Richards S."/>
            <person name="Strassman J."/>
            <person name="Sucgang R."/>
            <person name="Worley K."/>
            <person name="Schaap P."/>
        </authorList>
    </citation>
    <scope>NUCLEOTIDE SEQUENCE</scope>
    <source>
        <strain evidence="6">QSvi11</strain>
    </source>
</reference>
<dbReference type="OrthoDB" id="449052at2759"/>
<protein>
    <recommendedName>
        <fullName evidence="5">CBS domain-containing protein</fullName>
    </recommendedName>
</protein>
<feature type="domain" description="CBS" evidence="5">
    <location>
        <begin position="307"/>
        <end position="362"/>
    </location>
</feature>
<dbReference type="EMBL" id="AJWJ01000490">
    <property type="protein sequence ID" value="KAF2070450.1"/>
    <property type="molecule type" value="Genomic_DNA"/>
</dbReference>
<name>A0A8J4PLZ4_9MYCE</name>
<dbReference type="Pfam" id="PF00571">
    <property type="entry name" value="CBS"/>
    <property type="match status" value="2"/>
</dbReference>
<dbReference type="Proteomes" id="UP000695562">
    <property type="component" value="Unassembled WGS sequence"/>
</dbReference>
<proteinExistence type="predicted"/>
<dbReference type="InterPro" id="IPR000644">
    <property type="entry name" value="CBS_dom"/>
</dbReference>
<dbReference type="InterPro" id="IPR050511">
    <property type="entry name" value="AMPK_gamma/SDS23_families"/>
</dbReference>
<gene>
    <name evidence="6" type="ORF">CYY_008230</name>
</gene>
<dbReference type="SMART" id="SM00116">
    <property type="entry name" value="CBS"/>
    <property type="match status" value="4"/>
</dbReference>
<evidence type="ECO:0000313" key="7">
    <source>
        <dbReference type="Proteomes" id="UP000695562"/>
    </source>
</evidence>
<evidence type="ECO:0000256" key="2">
    <source>
        <dbReference type="ARBA" id="ARBA00023122"/>
    </source>
</evidence>
<evidence type="ECO:0000256" key="4">
    <source>
        <dbReference type="SAM" id="MobiDB-lite"/>
    </source>
</evidence>
<organism evidence="6 7">
    <name type="scientific">Polysphondylium violaceum</name>
    <dbReference type="NCBI Taxonomy" id="133409"/>
    <lineage>
        <taxon>Eukaryota</taxon>
        <taxon>Amoebozoa</taxon>
        <taxon>Evosea</taxon>
        <taxon>Eumycetozoa</taxon>
        <taxon>Dictyostelia</taxon>
        <taxon>Dictyosteliales</taxon>
        <taxon>Dictyosteliaceae</taxon>
        <taxon>Polysphondylium</taxon>
    </lineage>
</organism>
<dbReference type="CDD" id="cd02205">
    <property type="entry name" value="CBS_pair_SF"/>
    <property type="match status" value="2"/>
</dbReference>
<feature type="region of interest" description="Disordered" evidence="4">
    <location>
        <begin position="1"/>
        <end position="22"/>
    </location>
</feature>
<feature type="compositionally biased region" description="Polar residues" evidence="4">
    <location>
        <begin position="8"/>
        <end position="18"/>
    </location>
</feature>
<evidence type="ECO:0000259" key="5">
    <source>
        <dbReference type="PROSITE" id="PS51371"/>
    </source>
</evidence>
<keyword evidence="2 3" id="KW-0129">CBS domain</keyword>
<comment type="caution">
    <text evidence="6">The sequence shown here is derived from an EMBL/GenBank/DDBJ whole genome shotgun (WGS) entry which is preliminary data.</text>
</comment>
<feature type="domain" description="CBS" evidence="5">
    <location>
        <begin position="227"/>
        <end position="289"/>
    </location>
</feature>
<sequence>MDSKRKGQTATATENSSNKKAKVDDIAKPELKEVVHAPLTNFPDSAPFFMKMINTKAMSIKTRDEIIFSCERTDNLTQVFKGLINHRFLSVPVFQQTDKKRWYGFVDLFDIVRYVTSHFGSEKMALEQDFWKLSEAEEKFKSLTVNDVIRGSSIKKEKKYCPITQQYTLYSAFEIFARDPNIHRIPILDNNSNRHLLSILTQSQLINFVYENLPLLGSKKDLLVKNMIGIQNQVITCKSSMLAIDAFKMMEENNINGIGVVNDAGQLVDTLSVRDLKGISADGALFWKLYKPVEEFLEFLKNDLTTLRPRNAMYVYENDTFETVLTKIYTNQIHRIFIVDSFDSKKPTGVISLSDLLLQLFP</sequence>
<evidence type="ECO:0000256" key="3">
    <source>
        <dbReference type="PROSITE-ProRule" id="PRU00703"/>
    </source>
</evidence>
<dbReference type="InterPro" id="IPR046342">
    <property type="entry name" value="CBS_dom_sf"/>
</dbReference>
<evidence type="ECO:0000313" key="6">
    <source>
        <dbReference type="EMBL" id="KAF2070450.1"/>
    </source>
</evidence>
<dbReference type="AlphaFoldDB" id="A0A8J4PLZ4"/>
<accession>A0A8J4PLZ4</accession>
<dbReference type="SUPFAM" id="SSF54631">
    <property type="entry name" value="CBS-domain pair"/>
    <property type="match status" value="2"/>
</dbReference>
<dbReference type="PANTHER" id="PTHR13780">
    <property type="entry name" value="AMP-ACTIVATED PROTEIN KINASE, GAMMA REGULATORY SUBUNIT"/>
    <property type="match status" value="1"/>
</dbReference>
<dbReference type="PROSITE" id="PS51371">
    <property type="entry name" value="CBS"/>
    <property type="match status" value="3"/>
</dbReference>